<dbReference type="Pfam" id="PF09285">
    <property type="entry name" value="Elong-fact-P_C"/>
    <property type="match status" value="1"/>
</dbReference>
<dbReference type="Proteomes" id="UP000242474">
    <property type="component" value="Unassembled WGS sequence"/>
</dbReference>
<feature type="domain" description="Translation elongation factor P/YeiP central" evidence="3">
    <location>
        <begin position="78"/>
        <end position="135"/>
    </location>
</feature>
<organism evidence="4 5">
    <name type="scientific">Coemansia reversa (strain ATCC 12441 / NRRL 1564)</name>
    <dbReference type="NCBI Taxonomy" id="763665"/>
    <lineage>
        <taxon>Eukaryota</taxon>
        <taxon>Fungi</taxon>
        <taxon>Fungi incertae sedis</taxon>
        <taxon>Zoopagomycota</taxon>
        <taxon>Kickxellomycotina</taxon>
        <taxon>Kickxellomycetes</taxon>
        <taxon>Kickxellales</taxon>
        <taxon>Kickxellaceae</taxon>
        <taxon>Coemansia</taxon>
    </lineage>
</organism>
<evidence type="ECO:0000256" key="1">
    <source>
        <dbReference type="ARBA" id="ARBA00009479"/>
    </source>
</evidence>
<dbReference type="SUPFAM" id="SSF50104">
    <property type="entry name" value="Translation proteins SH3-like domain"/>
    <property type="match status" value="1"/>
</dbReference>
<gene>
    <name evidence="4" type="ORF">COEREDRAFT_39605</name>
</gene>
<protein>
    <recommendedName>
        <fullName evidence="6">Translation elongation factor P</fullName>
    </recommendedName>
</protein>
<evidence type="ECO:0000313" key="5">
    <source>
        <dbReference type="Proteomes" id="UP000242474"/>
    </source>
</evidence>
<dbReference type="OrthoDB" id="7025426at2759"/>
<dbReference type="InterPro" id="IPR012340">
    <property type="entry name" value="NA-bd_OB-fold"/>
</dbReference>
<dbReference type="InterPro" id="IPR001059">
    <property type="entry name" value="Transl_elong_P/YeiP_cen"/>
</dbReference>
<proteinExistence type="inferred from homology"/>
<sequence length="200" mass="22354">MGFSSLFRRCIQIGPNTVRLGMVIEHKGEPQIVESKDHGGTGRGQAVVKLNLRHAATGARSQVRFRASDTLDLMKLVQNKYQFLYSESDKVHLLNMQTYEELAMNIDTFEGAKDRMSFLEDGMEVIVQSLEPEPGPISWRLPSRHTFKVKSVEARVAKDKGATYSPATLQNNARISVPDFVKPGDSIVVDLDKLTYVGRS</sequence>
<keyword evidence="5" id="KW-1185">Reference proteome</keyword>
<dbReference type="Pfam" id="PF01132">
    <property type="entry name" value="EFP"/>
    <property type="match status" value="1"/>
</dbReference>
<name>A0A2G5BG96_COERN</name>
<dbReference type="STRING" id="763665.A0A2G5BG96"/>
<dbReference type="InterPro" id="IPR013185">
    <property type="entry name" value="Transl_elong_KOW-like"/>
</dbReference>
<dbReference type="SMART" id="SM00841">
    <property type="entry name" value="Elong-fact-P_C"/>
    <property type="match status" value="1"/>
</dbReference>
<accession>A0A2G5BG96</accession>
<dbReference type="InterPro" id="IPR020599">
    <property type="entry name" value="Transl_elong_fac_P/YeiP"/>
</dbReference>
<dbReference type="Gene3D" id="2.40.50.140">
    <property type="entry name" value="Nucleic acid-binding proteins"/>
    <property type="match status" value="2"/>
</dbReference>
<dbReference type="PIRSF" id="PIRSF005901">
    <property type="entry name" value="EF-P"/>
    <property type="match status" value="1"/>
</dbReference>
<dbReference type="PANTHER" id="PTHR30053">
    <property type="entry name" value="ELONGATION FACTOR P"/>
    <property type="match status" value="1"/>
</dbReference>
<dbReference type="AlphaFoldDB" id="A0A2G5BG96"/>
<evidence type="ECO:0000259" key="3">
    <source>
        <dbReference type="SMART" id="SM01185"/>
    </source>
</evidence>
<evidence type="ECO:0000313" key="4">
    <source>
        <dbReference type="EMBL" id="PIA18030.1"/>
    </source>
</evidence>
<dbReference type="SUPFAM" id="SSF50249">
    <property type="entry name" value="Nucleic acid-binding proteins"/>
    <property type="match status" value="2"/>
</dbReference>
<dbReference type="InterPro" id="IPR014722">
    <property type="entry name" value="Rib_uL2_dom2"/>
</dbReference>
<dbReference type="PANTHER" id="PTHR30053:SF14">
    <property type="entry name" value="TRANSLATION ELONGATION FACTOR KOW-LIKE DOMAIN-CONTAINING PROTEIN"/>
    <property type="match status" value="1"/>
</dbReference>
<dbReference type="GO" id="GO:0005737">
    <property type="term" value="C:cytoplasm"/>
    <property type="evidence" value="ECO:0007669"/>
    <property type="project" value="InterPro"/>
</dbReference>
<reference evidence="4 5" key="1">
    <citation type="journal article" date="2015" name="Genome Biol. Evol.">
        <title>Phylogenomic analyses indicate that early fungi evolved digesting cell walls of algal ancestors of land plants.</title>
        <authorList>
            <person name="Chang Y."/>
            <person name="Wang S."/>
            <person name="Sekimoto S."/>
            <person name="Aerts A.L."/>
            <person name="Choi C."/>
            <person name="Clum A."/>
            <person name="LaButti K.M."/>
            <person name="Lindquist E.A."/>
            <person name="Yee Ngan C."/>
            <person name="Ohm R.A."/>
            <person name="Salamov A.A."/>
            <person name="Grigoriev I.V."/>
            <person name="Spatafora J.W."/>
            <person name="Berbee M.L."/>
        </authorList>
    </citation>
    <scope>NUCLEOTIDE SEQUENCE [LARGE SCALE GENOMIC DNA]</scope>
    <source>
        <strain evidence="4 5">NRRL 1564</strain>
    </source>
</reference>
<dbReference type="InterPro" id="IPR008991">
    <property type="entry name" value="Translation_prot_SH3-like_sf"/>
</dbReference>
<evidence type="ECO:0008006" key="6">
    <source>
        <dbReference type="Google" id="ProtNLM"/>
    </source>
</evidence>
<feature type="domain" description="Elongation factor P C-terminal" evidence="2">
    <location>
        <begin position="152"/>
        <end position="199"/>
    </location>
</feature>
<dbReference type="GO" id="GO:0003746">
    <property type="term" value="F:translation elongation factor activity"/>
    <property type="evidence" value="ECO:0007669"/>
    <property type="project" value="InterPro"/>
</dbReference>
<dbReference type="SMART" id="SM01185">
    <property type="entry name" value="EFP"/>
    <property type="match status" value="1"/>
</dbReference>
<dbReference type="EMBL" id="KZ303491">
    <property type="protein sequence ID" value="PIA18030.1"/>
    <property type="molecule type" value="Genomic_DNA"/>
</dbReference>
<dbReference type="InterPro" id="IPR015365">
    <property type="entry name" value="Elong-fact-P_C"/>
</dbReference>
<evidence type="ECO:0000259" key="2">
    <source>
        <dbReference type="SMART" id="SM00841"/>
    </source>
</evidence>
<dbReference type="Pfam" id="PF08207">
    <property type="entry name" value="EFP_N"/>
    <property type="match status" value="1"/>
</dbReference>
<comment type="similarity">
    <text evidence="1">Belongs to the elongation factor P family.</text>
</comment>
<dbReference type="Gene3D" id="2.30.30.30">
    <property type="match status" value="1"/>
</dbReference>
<dbReference type="GO" id="GO:0043043">
    <property type="term" value="P:peptide biosynthetic process"/>
    <property type="evidence" value="ECO:0007669"/>
    <property type="project" value="InterPro"/>
</dbReference>